<gene>
    <name evidence="9" type="ordered locus">Tmath_1696</name>
</gene>
<keyword evidence="6 8" id="KW-0413">Isomerase</keyword>
<proteinExistence type="inferred from homology"/>
<dbReference type="GO" id="GO:0004034">
    <property type="term" value="F:aldose 1-epimerase activity"/>
    <property type="evidence" value="ECO:0007669"/>
    <property type="project" value="UniProtKB-EC"/>
</dbReference>
<comment type="similarity">
    <text evidence="3 8">Belongs to the aldose epimerase family.</text>
</comment>
<dbReference type="Proteomes" id="UP000002064">
    <property type="component" value="Chromosome"/>
</dbReference>
<evidence type="ECO:0000256" key="7">
    <source>
        <dbReference type="ARBA" id="ARBA00023277"/>
    </source>
</evidence>
<protein>
    <recommendedName>
        <fullName evidence="5 8">Aldose 1-epimerase</fullName>
        <ecNumber evidence="4 8">5.1.3.3</ecNumber>
    </recommendedName>
</protein>
<dbReference type="Gene3D" id="2.70.98.10">
    <property type="match status" value="1"/>
</dbReference>
<keyword evidence="10" id="KW-1185">Reference proteome</keyword>
<dbReference type="InterPro" id="IPR015443">
    <property type="entry name" value="Aldose_1-epimerase"/>
</dbReference>
<sequence length="349" mass="39876">MEVIQKEWGKIEDKAVISFTLENDKGIKITCLNYGGIITKIITPDNKGNYENIVIGFDHIEPYFNNTSYFGAIIGRVAGRIKDAMFDLNGKMYILTKNENNNHLHGGLKGFNRVFWEPEIVQREEEIVIQFSYLSVNGEEGYPGNVEIKVTYSLNNDNEFSISYEAISDQDTIFNITNHTYFNLSGNLKRDILNHVLKIKSDQFLELDEELIPTGVILDVTNTPFDLREGKRIKEGIKSSHPQTKVARGGYDHPFILNTHHDEEIMLWDLESGRTLTIETDEPGVVVYTGNQLKENDMYGISLRKYLGICLETQGFPDAIHHSNFPSYVLKRGKKYSSVTKYKFGIINK</sequence>
<evidence type="ECO:0000256" key="5">
    <source>
        <dbReference type="ARBA" id="ARBA00014165"/>
    </source>
</evidence>
<dbReference type="NCBIfam" id="NF008277">
    <property type="entry name" value="PRK11055.1"/>
    <property type="match status" value="1"/>
</dbReference>
<evidence type="ECO:0000256" key="6">
    <source>
        <dbReference type="ARBA" id="ARBA00023235"/>
    </source>
</evidence>
<accession>A0ABN3Z5J5</accession>
<dbReference type="PROSITE" id="PS00545">
    <property type="entry name" value="ALDOSE_1_EPIMERASE"/>
    <property type="match status" value="1"/>
</dbReference>
<name>A0ABN3Z5J5_THEM3</name>
<organism evidence="9 10">
    <name type="scientific">Thermoanaerobacter mathranii subsp. mathranii (strain DSM 11426 / CCUG 53645 / CIP 108742 / A3)</name>
    <dbReference type="NCBI Taxonomy" id="583358"/>
    <lineage>
        <taxon>Bacteria</taxon>
        <taxon>Bacillati</taxon>
        <taxon>Bacillota</taxon>
        <taxon>Clostridia</taxon>
        <taxon>Thermoanaerobacterales</taxon>
        <taxon>Thermoanaerobacteraceae</taxon>
        <taxon>Thermoanaerobacter</taxon>
    </lineage>
</organism>
<dbReference type="PIRSF" id="PIRSF005096">
    <property type="entry name" value="GALM"/>
    <property type="match status" value="1"/>
</dbReference>
<evidence type="ECO:0000256" key="2">
    <source>
        <dbReference type="ARBA" id="ARBA00005028"/>
    </source>
</evidence>
<evidence type="ECO:0000256" key="1">
    <source>
        <dbReference type="ARBA" id="ARBA00001614"/>
    </source>
</evidence>
<evidence type="ECO:0000256" key="4">
    <source>
        <dbReference type="ARBA" id="ARBA00013185"/>
    </source>
</evidence>
<evidence type="ECO:0000313" key="10">
    <source>
        <dbReference type="Proteomes" id="UP000002064"/>
    </source>
</evidence>
<dbReference type="SUPFAM" id="SSF74650">
    <property type="entry name" value="Galactose mutarotase-like"/>
    <property type="match status" value="1"/>
</dbReference>
<dbReference type="Pfam" id="PF01263">
    <property type="entry name" value="Aldose_epim"/>
    <property type="match status" value="1"/>
</dbReference>
<dbReference type="PANTHER" id="PTHR10091">
    <property type="entry name" value="ALDOSE-1-EPIMERASE"/>
    <property type="match status" value="1"/>
</dbReference>
<dbReference type="EMBL" id="CP002032">
    <property type="protein sequence ID" value="ADH61401.1"/>
    <property type="molecule type" value="Genomic_DNA"/>
</dbReference>
<comment type="catalytic activity">
    <reaction evidence="1 8">
        <text>alpha-D-glucose = beta-D-glucose</text>
        <dbReference type="Rhea" id="RHEA:10264"/>
        <dbReference type="ChEBI" id="CHEBI:15903"/>
        <dbReference type="ChEBI" id="CHEBI:17925"/>
        <dbReference type="EC" id="5.1.3.3"/>
    </reaction>
</comment>
<dbReference type="InterPro" id="IPR014718">
    <property type="entry name" value="GH-type_carb-bd"/>
</dbReference>
<evidence type="ECO:0000256" key="3">
    <source>
        <dbReference type="ARBA" id="ARBA00006206"/>
    </source>
</evidence>
<dbReference type="PANTHER" id="PTHR10091:SF0">
    <property type="entry name" value="GALACTOSE MUTAROTASE"/>
    <property type="match status" value="1"/>
</dbReference>
<dbReference type="InterPro" id="IPR008183">
    <property type="entry name" value="Aldose_1/G6P_1-epimerase"/>
</dbReference>
<evidence type="ECO:0000313" key="9">
    <source>
        <dbReference type="EMBL" id="ADH61401.1"/>
    </source>
</evidence>
<reference evidence="9 10" key="1">
    <citation type="submission" date="2010-05" db="EMBL/GenBank/DDBJ databases">
        <title>Complete sequence of Thermoanaerobacter mathranii subsp. mathranii mathranii str. A3.</title>
        <authorList>
            <consortium name="US DOE Joint Genome Institute"/>
            <person name="Lucas S."/>
            <person name="Copeland A."/>
            <person name="Lapidus A."/>
            <person name="Cheng J.-F."/>
            <person name="Bruce D."/>
            <person name="Goodwin L."/>
            <person name="Pitluck S."/>
            <person name="Held B."/>
            <person name="Detter J.C."/>
            <person name="Han C."/>
            <person name="Tapia R."/>
            <person name="Land M."/>
            <person name="Hauser L."/>
            <person name="Kyrpides N."/>
            <person name="Mikhailova N."/>
            <person name="Zhou J."/>
            <person name="Hemme C."/>
            <person name="Woyke T."/>
        </authorList>
    </citation>
    <scope>NUCLEOTIDE SEQUENCE [LARGE SCALE GENOMIC DNA]</scope>
    <source>
        <strain evidence="9 10">A3</strain>
    </source>
</reference>
<dbReference type="CDD" id="cd09019">
    <property type="entry name" value="galactose_mutarotase_like"/>
    <property type="match status" value="1"/>
</dbReference>
<dbReference type="InterPro" id="IPR047215">
    <property type="entry name" value="Galactose_mutarotase-like"/>
</dbReference>
<comment type="pathway">
    <text evidence="2 8">Carbohydrate metabolism; hexose metabolism.</text>
</comment>
<evidence type="ECO:0000256" key="8">
    <source>
        <dbReference type="PIRNR" id="PIRNR005096"/>
    </source>
</evidence>
<dbReference type="InterPro" id="IPR011013">
    <property type="entry name" value="Gal_mutarotase_sf_dom"/>
</dbReference>
<keyword evidence="7 8" id="KW-0119">Carbohydrate metabolism</keyword>
<dbReference type="EC" id="5.1.3.3" evidence="4 8"/>
<dbReference type="InterPro" id="IPR018052">
    <property type="entry name" value="Ald1_epimerase_CS"/>
</dbReference>
<dbReference type="RefSeq" id="WP_013150633.1">
    <property type="nucleotide sequence ID" value="NC_014209.1"/>
</dbReference>